<name>A0A165UKP0_9HYPH</name>
<dbReference type="Gene3D" id="2.40.10.220">
    <property type="entry name" value="predicted glycosyltransferase like domains"/>
    <property type="match status" value="1"/>
</dbReference>
<comment type="caution">
    <text evidence="2">The sequence shown here is derived from an EMBL/GenBank/DDBJ whole genome shotgun (WGS) entry which is preliminary data.</text>
</comment>
<evidence type="ECO:0000259" key="1">
    <source>
        <dbReference type="Pfam" id="PF07238"/>
    </source>
</evidence>
<evidence type="ECO:0000313" key="2">
    <source>
        <dbReference type="EMBL" id="KZL12474.1"/>
    </source>
</evidence>
<dbReference type="EMBL" id="LMCB01000098">
    <property type="protein sequence ID" value="KZL12474.1"/>
    <property type="molecule type" value="Genomic_DNA"/>
</dbReference>
<dbReference type="GO" id="GO:0035438">
    <property type="term" value="F:cyclic-di-GMP binding"/>
    <property type="evidence" value="ECO:0007669"/>
    <property type="project" value="InterPro"/>
</dbReference>
<dbReference type="InterPro" id="IPR009875">
    <property type="entry name" value="PilZ_domain"/>
</dbReference>
<dbReference type="Pfam" id="PF07238">
    <property type="entry name" value="PilZ"/>
    <property type="match status" value="1"/>
</dbReference>
<feature type="domain" description="PilZ" evidence="1">
    <location>
        <begin position="13"/>
        <end position="94"/>
    </location>
</feature>
<dbReference type="Proteomes" id="UP000076577">
    <property type="component" value="Unassembled WGS sequence"/>
</dbReference>
<keyword evidence="3" id="KW-1185">Reference proteome</keyword>
<dbReference type="RefSeq" id="WP_068009464.1">
    <property type="nucleotide sequence ID" value="NZ_FOFM01000001.1"/>
</dbReference>
<dbReference type="PATRIC" id="fig|989403.3.peg.4117"/>
<reference evidence="2 3" key="1">
    <citation type="journal article" date="2016" name="Front. Microbiol.">
        <title>Comparative Genomic Analysis Reveals a Diverse Repertoire of Genes Involved in Prokaryote-Eukaryote Interactions within the Pseudovibrio Genus.</title>
        <authorList>
            <person name="Romano S."/>
            <person name="Fernandez-Guerra A."/>
            <person name="Reen F.J."/>
            <person name="Glockner F.O."/>
            <person name="Crowley S.P."/>
            <person name="O'Sullivan O."/>
            <person name="Cotter P.D."/>
            <person name="Adams C."/>
            <person name="Dobson A.D."/>
            <person name="O'Gara F."/>
        </authorList>
    </citation>
    <scope>NUCLEOTIDE SEQUENCE [LARGE SCALE GENOMIC DNA]</scope>
    <source>
        <strain evidence="2 3">Ad2</strain>
    </source>
</reference>
<protein>
    <submittedName>
        <fullName evidence="2">PilZ domain protein</fullName>
    </submittedName>
</protein>
<sequence>MSESDSATEITERRRVRRRRTLKEGRIVFANQSLVFDCVIRDLSDYGARLKLETTMDIPDEFTLVLVHLRQRVRSQVRWRTSDSLGVEFTGEKETVSSVLRI</sequence>
<dbReference type="AlphaFoldDB" id="A0A165UKP0"/>
<accession>A0A165UKP0</accession>
<dbReference type="OrthoDB" id="7210926at2"/>
<gene>
    <name evidence="2" type="ORF">PsAD2_03779</name>
</gene>
<dbReference type="SUPFAM" id="SSF141371">
    <property type="entry name" value="PilZ domain-like"/>
    <property type="match status" value="1"/>
</dbReference>
<proteinExistence type="predicted"/>
<dbReference type="STRING" id="989403.SAMN05421798_101201"/>
<organism evidence="2 3">
    <name type="scientific">Pseudovibrio axinellae</name>
    <dbReference type="NCBI Taxonomy" id="989403"/>
    <lineage>
        <taxon>Bacteria</taxon>
        <taxon>Pseudomonadati</taxon>
        <taxon>Pseudomonadota</taxon>
        <taxon>Alphaproteobacteria</taxon>
        <taxon>Hyphomicrobiales</taxon>
        <taxon>Stappiaceae</taxon>
        <taxon>Pseudovibrio</taxon>
    </lineage>
</organism>
<evidence type="ECO:0000313" key="3">
    <source>
        <dbReference type="Proteomes" id="UP000076577"/>
    </source>
</evidence>